<evidence type="ECO:0000256" key="2">
    <source>
        <dbReference type="SAM" id="SignalP"/>
    </source>
</evidence>
<dbReference type="GO" id="GO:0004222">
    <property type="term" value="F:metalloendopeptidase activity"/>
    <property type="evidence" value="ECO:0007669"/>
    <property type="project" value="TreeGrafter"/>
</dbReference>
<dbReference type="InterPro" id="IPR050570">
    <property type="entry name" value="Cell_wall_metabolism_enzyme"/>
</dbReference>
<dbReference type="InterPro" id="IPR011055">
    <property type="entry name" value="Dup_hybrid_motif"/>
</dbReference>
<dbReference type="Gene3D" id="2.70.70.10">
    <property type="entry name" value="Glucose Permease (Domain IIA)"/>
    <property type="match status" value="1"/>
</dbReference>
<dbReference type="HOGENOM" id="CLU_054747_2_0_10"/>
<sequence length="362" mass="40947">MKLRHILLVITLACFTVSLTAQTRRRSAPAPGTTAPKLEDLPKRPLDTIPTSDPETKIILFSNNTWSYYRPSLERLDSLPVYTQHWDTTGVFAYRDIAYNDLPPVVELKLVDDLTQFKSPVTGKVLSKYGPRRRRNHNGVDIPLRPGEPVYATFDGRVRYAKYNTGGYGNLVIVRHRNGLETWNAHLSKLNVKPNDYVKAGQVIGFSGNTGRSRGPHLHYEMRYQDQTFDPEFIVDFETGQLKYQTFALEKSFFNIHSRASEILEEEDEYDLPLLTSNDSGDSTSQDILDQIAEAQQKEKKAAVQQKQAGISSSGAIYHTIKSGDMLGKLAIRYGVTIDQICRLNGITRNTVLRLGKKLRIK</sequence>
<feature type="compositionally biased region" description="Basic and acidic residues" evidence="1">
    <location>
        <begin position="37"/>
        <end position="46"/>
    </location>
</feature>
<comment type="caution">
    <text evidence="4">The sequence shown here is derived from an EMBL/GenBank/DDBJ whole genome shotgun (WGS) entry which is preliminary data.</text>
</comment>
<dbReference type="InterPro" id="IPR016047">
    <property type="entry name" value="M23ase_b-sheet_dom"/>
</dbReference>
<protein>
    <recommendedName>
        <fullName evidence="3">LysM domain-containing protein</fullName>
    </recommendedName>
</protein>
<dbReference type="Gene3D" id="3.10.350.10">
    <property type="entry name" value="LysM domain"/>
    <property type="match status" value="1"/>
</dbReference>
<accession>G5H974</accession>
<proteinExistence type="predicted"/>
<dbReference type="eggNOG" id="COG0739">
    <property type="taxonomic scope" value="Bacteria"/>
</dbReference>
<dbReference type="InterPro" id="IPR018392">
    <property type="entry name" value="LysM"/>
</dbReference>
<dbReference type="CDD" id="cd00118">
    <property type="entry name" value="LysM"/>
    <property type="match status" value="1"/>
</dbReference>
<dbReference type="MEROPS" id="M23.009"/>
<feature type="region of interest" description="Disordered" evidence="1">
    <location>
        <begin position="25"/>
        <end position="50"/>
    </location>
</feature>
<evidence type="ECO:0000259" key="3">
    <source>
        <dbReference type="PROSITE" id="PS51782"/>
    </source>
</evidence>
<dbReference type="PANTHER" id="PTHR21666:SF270">
    <property type="entry name" value="MUREIN HYDROLASE ACTIVATOR ENVC"/>
    <property type="match status" value="1"/>
</dbReference>
<dbReference type="AlphaFoldDB" id="G5H974"/>
<dbReference type="GeneID" id="92814818"/>
<dbReference type="RefSeq" id="WP_009134966.1">
    <property type="nucleotide sequence ID" value="NZ_CP102250.1"/>
</dbReference>
<dbReference type="STRING" id="742725.HMPREF9450_02160"/>
<dbReference type="SUPFAM" id="SSF51261">
    <property type="entry name" value="Duplicated hybrid motif"/>
    <property type="match status" value="1"/>
</dbReference>
<keyword evidence="5" id="KW-1185">Reference proteome</keyword>
<evidence type="ECO:0000313" key="5">
    <source>
        <dbReference type="Proteomes" id="UP000006008"/>
    </source>
</evidence>
<feature type="signal peptide" evidence="2">
    <location>
        <begin position="1"/>
        <end position="21"/>
    </location>
</feature>
<dbReference type="Proteomes" id="UP000006008">
    <property type="component" value="Unassembled WGS sequence"/>
</dbReference>
<dbReference type="CDD" id="cd12797">
    <property type="entry name" value="M23_peptidase"/>
    <property type="match status" value="1"/>
</dbReference>
<dbReference type="PROSITE" id="PS51782">
    <property type="entry name" value="LYSM"/>
    <property type="match status" value="1"/>
</dbReference>
<dbReference type="Pfam" id="PF01551">
    <property type="entry name" value="Peptidase_M23"/>
    <property type="match status" value="1"/>
</dbReference>
<feature type="domain" description="LysM" evidence="3">
    <location>
        <begin position="317"/>
        <end position="361"/>
    </location>
</feature>
<feature type="chain" id="PRO_5003477783" description="LysM domain-containing protein" evidence="2">
    <location>
        <begin position="22"/>
        <end position="362"/>
    </location>
</feature>
<organism evidence="4 5">
    <name type="scientific">Alistipes indistinctus YIT 12060</name>
    <dbReference type="NCBI Taxonomy" id="742725"/>
    <lineage>
        <taxon>Bacteria</taxon>
        <taxon>Pseudomonadati</taxon>
        <taxon>Bacteroidota</taxon>
        <taxon>Bacteroidia</taxon>
        <taxon>Bacteroidales</taxon>
        <taxon>Rikenellaceae</taxon>
        <taxon>Alistipes</taxon>
    </lineage>
</organism>
<name>G5H974_9BACT</name>
<gene>
    <name evidence="4" type="ORF">HMPREF9450_02160</name>
</gene>
<dbReference type="InterPro" id="IPR036779">
    <property type="entry name" value="LysM_dom_sf"/>
</dbReference>
<dbReference type="SMART" id="SM00257">
    <property type="entry name" value="LysM"/>
    <property type="match status" value="1"/>
</dbReference>
<evidence type="ECO:0000313" key="4">
    <source>
        <dbReference type="EMBL" id="EHB92111.1"/>
    </source>
</evidence>
<dbReference type="EMBL" id="ADLD01000013">
    <property type="protein sequence ID" value="EHB92111.1"/>
    <property type="molecule type" value="Genomic_DNA"/>
</dbReference>
<dbReference type="PATRIC" id="fig|742725.3.peg.2227"/>
<keyword evidence="2" id="KW-0732">Signal</keyword>
<reference evidence="4 5" key="1">
    <citation type="submission" date="2011-08" db="EMBL/GenBank/DDBJ databases">
        <title>The Genome Sequence of Alistipes indistinctus YIT 12060.</title>
        <authorList>
            <consortium name="The Broad Institute Genome Sequencing Platform"/>
            <person name="Earl A."/>
            <person name="Ward D."/>
            <person name="Feldgarden M."/>
            <person name="Gevers D."/>
            <person name="Morotomi M."/>
            <person name="Young S.K."/>
            <person name="Zeng Q."/>
            <person name="Gargeya S."/>
            <person name="Fitzgerald M."/>
            <person name="Haas B."/>
            <person name="Abouelleil A."/>
            <person name="Alvarado L."/>
            <person name="Arachchi H.M."/>
            <person name="Berlin A."/>
            <person name="Brown A."/>
            <person name="Chapman S.B."/>
            <person name="Chen Z."/>
            <person name="Dunbar C."/>
            <person name="Freedman E."/>
            <person name="Gearin G."/>
            <person name="Gellesch M."/>
            <person name="Goldberg J."/>
            <person name="Griggs A."/>
            <person name="Gujja S."/>
            <person name="Heiman D."/>
            <person name="Howarth C."/>
            <person name="Larson L."/>
            <person name="Lui A."/>
            <person name="MacDonald P.J.P."/>
            <person name="Montmayeur A."/>
            <person name="Murphy C."/>
            <person name="Neiman D."/>
            <person name="Pearson M."/>
            <person name="Priest M."/>
            <person name="Roberts A."/>
            <person name="Saif S."/>
            <person name="Shea T."/>
            <person name="Shenoy N."/>
            <person name="Sisk P."/>
            <person name="Stolte C."/>
            <person name="Sykes S."/>
            <person name="Wortman J."/>
            <person name="Nusbaum C."/>
            <person name="Birren B."/>
        </authorList>
    </citation>
    <scope>NUCLEOTIDE SEQUENCE [LARGE SCALE GENOMIC DNA]</scope>
    <source>
        <strain evidence="4 5">YIT 12060</strain>
    </source>
</reference>
<dbReference type="SUPFAM" id="SSF54106">
    <property type="entry name" value="LysM domain"/>
    <property type="match status" value="1"/>
</dbReference>
<dbReference type="Pfam" id="PF01476">
    <property type="entry name" value="LysM"/>
    <property type="match status" value="1"/>
</dbReference>
<evidence type="ECO:0000256" key="1">
    <source>
        <dbReference type="SAM" id="MobiDB-lite"/>
    </source>
</evidence>
<dbReference type="PANTHER" id="PTHR21666">
    <property type="entry name" value="PEPTIDASE-RELATED"/>
    <property type="match status" value="1"/>
</dbReference>